<gene>
    <name evidence="1" type="ORF">LCGC14_2635350</name>
</gene>
<reference evidence="1" key="1">
    <citation type="journal article" date="2015" name="Nature">
        <title>Complex archaea that bridge the gap between prokaryotes and eukaryotes.</title>
        <authorList>
            <person name="Spang A."/>
            <person name="Saw J.H."/>
            <person name="Jorgensen S.L."/>
            <person name="Zaremba-Niedzwiedzka K."/>
            <person name="Martijn J."/>
            <person name="Lind A.E."/>
            <person name="van Eijk R."/>
            <person name="Schleper C."/>
            <person name="Guy L."/>
            <person name="Ettema T.J."/>
        </authorList>
    </citation>
    <scope>NUCLEOTIDE SEQUENCE</scope>
</reference>
<dbReference type="PANTHER" id="PTHR30313">
    <property type="entry name" value="DNA PRIMASE"/>
    <property type="match status" value="1"/>
</dbReference>
<dbReference type="AlphaFoldDB" id="A0A0F9CRE5"/>
<proteinExistence type="predicted"/>
<dbReference type="GO" id="GO:0005737">
    <property type="term" value="C:cytoplasm"/>
    <property type="evidence" value="ECO:0007669"/>
    <property type="project" value="TreeGrafter"/>
</dbReference>
<evidence type="ECO:0000313" key="1">
    <source>
        <dbReference type="EMBL" id="KKK99176.1"/>
    </source>
</evidence>
<dbReference type="InterPro" id="IPR050219">
    <property type="entry name" value="DnaG_primase"/>
</dbReference>
<dbReference type="CDD" id="cd03364">
    <property type="entry name" value="TOPRIM_DnaG_primases"/>
    <property type="match status" value="1"/>
</dbReference>
<feature type="non-terminal residue" evidence="1">
    <location>
        <position position="1"/>
    </location>
</feature>
<accession>A0A0F9CRE5</accession>
<comment type="caution">
    <text evidence="1">The sequence shown here is derived from an EMBL/GenBank/DDBJ whole genome shotgun (WGS) entry which is preliminary data.</text>
</comment>
<dbReference type="PANTHER" id="PTHR30313:SF2">
    <property type="entry name" value="DNA PRIMASE"/>
    <property type="match status" value="1"/>
</dbReference>
<evidence type="ECO:0008006" key="2">
    <source>
        <dbReference type="Google" id="ProtNLM"/>
    </source>
</evidence>
<dbReference type="EMBL" id="LAZR01045309">
    <property type="protein sequence ID" value="KKK99176.1"/>
    <property type="molecule type" value="Genomic_DNA"/>
</dbReference>
<protein>
    <recommendedName>
        <fullName evidence="2">Toprim domain-containing protein</fullName>
    </recommendedName>
</protein>
<sequence length="258" mass="28969">VCEMDFNEAVTAERSLLTGKRVRPALIAPRPAPASSVELPDEFHWIGTMNYQSSALWYLKRRGVDLTTAQELGIGSCITGLYRYRVIIPVYTQGELRTFVARTWLEEEKKKVLMPPGSQAERALFGYDYVASLPKHSTIYLVEGVFDVLRMWQWGFRWTLATLGAHMTPLQQALVKRLAPANVVLLRDGDKAGREAAIKEGRQLAYDMIPVSIAHLPDDTDPGSASAEEIREALDNAKPVEVDYGIESQMEVHSERHI</sequence>
<organism evidence="1">
    <name type="scientific">marine sediment metagenome</name>
    <dbReference type="NCBI Taxonomy" id="412755"/>
    <lineage>
        <taxon>unclassified sequences</taxon>
        <taxon>metagenomes</taxon>
        <taxon>ecological metagenomes</taxon>
    </lineage>
</organism>
<dbReference type="SUPFAM" id="SSF56731">
    <property type="entry name" value="DNA primase core"/>
    <property type="match status" value="1"/>
</dbReference>
<name>A0A0F9CRE5_9ZZZZ</name>
<dbReference type="Pfam" id="PF13155">
    <property type="entry name" value="Toprim_2"/>
    <property type="match status" value="1"/>
</dbReference>
<dbReference type="GO" id="GO:0006269">
    <property type="term" value="P:DNA replication, synthesis of primer"/>
    <property type="evidence" value="ECO:0007669"/>
    <property type="project" value="TreeGrafter"/>
</dbReference>
<dbReference type="InterPro" id="IPR034151">
    <property type="entry name" value="TOPRIM_DnaG_bac"/>
</dbReference>
<dbReference type="Gene3D" id="3.40.1360.10">
    <property type="match status" value="1"/>
</dbReference>